<keyword evidence="2" id="KW-1185">Reference proteome</keyword>
<comment type="caution">
    <text evidence="1">The sequence shown here is derived from an EMBL/GenBank/DDBJ whole genome shotgun (WGS) entry which is preliminary data.</text>
</comment>
<protein>
    <submittedName>
        <fullName evidence="1">Uncharacterized protein</fullName>
    </submittedName>
</protein>
<gene>
    <name evidence="1" type="ORF">LX32DRAFT_169358</name>
</gene>
<dbReference type="AlphaFoldDB" id="A0AAD9HR51"/>
<evidence type="ECO:0000313" key="1">
    <source>
        <dbReference type="EMBL" id="KAK2032736.1"/>
    </source>
</evidence>
<accession>A0AAD9HR51</accession>
<organism evidence="1 2">
    <name type="scientific">Colletotrichum zoysiae</name>
    <dbReference type="NCBI Taxonomy" id="1216348"/>
    <lineage>
        <taxon>Eukaryota</taxon>
        <taxon>Fungi</taxon>
        <taxon>Dikarya</taxon>
        <taxon>Ascomycota</taxon>
        <taxon>Pezizomycotina</taxon>
        <taxon>Sordariomycetes</taxon>
        <taxon>Hypocreomycetidae</taxon>
        <taxon>Glomerellales</taxon>
        <taxon>Glomerellaceae</taxon>
        <taxon>Colletotrichum</taxon>
        <taxon>Colletotrichum graminicola species complex</taxon>
    </lineage>
</organism>
<dbReference type="Proteomes" id="UP001232148">
    <property type="component" value="Unassembled WGS sequence"/>
</dbReference>
<reference evidence="1" key="1">
    <citation type="submission" date="2021-06" db="EMBL/GenBank/DDBJ databases">
        <title>Comparative genomics, transcriptomics and evolutionary studies reveal genomic signatures of adaptation to plant cell wall in hemibiotrophic fungi.</title>
        <authorList>
            <consortium name="DOE Joint Genome Institute"/>
            <person name="Baroncelli R."/>
            <person name="Diaz J.F."/>
            <person name="Benocci T."/>
            <person name="Peng M."/>
            <person name="Battaglia E."/>
            <person name="Haridas S."/>
            <person name="Andreopoulos W."/>
            <person name="Labutti K."/>
            <person name="Pangilinan J."/>
            <person name="Floch G.L."/>
            <person name="Makela M.R."/>
            <person name="Henrissat B."/>
            <person name="Grigoriev I.V."/>
            <person name="Crouch J.A."/>
            <person name="De Vries R.P."/>
            <person name="Sukno S.A."/>
            <person name="Thon M.R."/>
        </authorList>
    </citation>
    <scope>NUCLEOTIDE SEQUENCE</scope>
    <source>
        <strain evidence="1">MAFF235873</strain>
    </source>
</reference>
<evidence type="ECO:0000313" key="2">
    <source>
        <dbReference type="Proteomes" id="UP001232148"/>
    </source>
</evidence>
<sequence>MARASSCYWTQGPTRTLVAERESVQKSVGHQRREGIVENGKSQGQMPFFSLDERSFIARLADQNERKEQRRRKHEGWAGLGWTNLSRACVFFAQIREAYIILLLDYLRLDCVPVARALGWLWPWVLWSNVAHDTRNHHILSSFLPCLDLTSALPCFHCIPGLPRRTPAAKEIVWDSAPFPQPPVLGWIWIDWETSSMIA</sequence>
<dbReference type="EMBL" id="MU842828">
    <property type="protein sequence ID" value="KAK2032736.1"/>
    <property type="molecule type" value="Genomic_DNA"/>
</dbReference>
<proteinExistence type="predicted"/>
<name>A0AAD9HR51_9PEZI</name>